<proteinExistence type="predicted"/>
<dbReference type="InterPro" id="IPR036866">
    <property type="entry name" value="RibonucZ/Hydroxyglut_hydro"/>
</dbReference>
<dbReference type="EMBL" id="JAJOMB010000001">
    <property type="protein sequence ID" value="MCD5309901.1"/>
    <property type="molecule type" value="Genomic_DNA"/>
</dbReference>
<keyword evidence="3" id="KW-1185">Reference proteome</keyword>
<evidence type="ECO:0000313" key="2">
    <source>
        <dbReference type="EMBL" id="MCD5309901.1"/>
    </source>
</evidence>
<feature type="domain" description="Metallo-beta-lactamase" evidence="1">
    <location>
        <begin position="27"/>
        <end position="221"/>
    </location>
</feature>
<dbReference type="Proteomes" id="UP001138997">
    <property type="component" value="Unassembled WGS sequence"/>
</dbReference>
<protein>
    <submittedName>
        <fullName evidence="2">MBL fold metallo-hydrolase</fullName>
    </submittedName>
</protein>
<evidence type="ECO:0000313" key="3">
    <source>
        <dbReference type="Proteomes" id="UP001138997"/>
    </source>
</evidence>
<accession>A0A9X1N9W9</accession>
<dbReference type="SUPFAM" id="SSF56281">
    <property type="entry name" value="Metallo-hydrolase/oxidoreductase"/>
    <property type="match status" value="1"/>
</dbReference>
<evidence type="ECO:0000259" key="1">
    <source>
        <dbReference type="SMART" id="SM00849"/>
    </source>
</evidence>
<dbReference type="AlphaFoldDB" id="A0A9X1N9W9"/>
<sequence length="288" mass="31914">MKLDTNPWGRWYEVGDRVFVRRNRTLDVNAGLVLGDQRCLVIDTRSSEREGQELHRAVRSITPAPYTVALTHAHFDHCFGTSVFTDAQPECEVWSHERALAELAVSGVQQRLEISGWLRESGEEVLADELDAVRLILPNRTMSSDDISLDLGGRQVVLHHAGRGHTDNDMVIDVPDAGVTFLGDLVEQGAPPSFDHSYPLDWPATLTRLLERAGPVIVPGHGNPVDPDFVRRQRTEIAEVADLARKLPPGLEDSELEWHANRLAVGGAAGFIALRRAQEHLAELAQLQ</sequence>
<dbReference type="Pfam" id="PF00753">
    <property type="entry name" value="Lactamase_B"/>
    <property type="match status" value="1"/>
</dbReference>
<reference evidence="2" key="1">
    <citation type="submission" date="2021-11" db="EMBL/GenBank/DDBJ databases">
        <title>Streptomyces corallinus and Kineosporia corallina sp. nov., two new coral-derived marine actinobacteria.</title>
        <authorList>
            <person name="Buangrab K."/>
            <person name="Sutthacheep M."/>
            <person name="Yeemin T."/>
            <person name="Harunari E."/>
            <person name="Igarashi Y."/>
            <person name="Sripreechasak P."/>
            <person name="Kanchanasin P."/>
            <person name="Tanasupawat S."/>
            <person name="Phongsopitanun W."/>
        </authorList>
    </citation>
    <scope>NUCLEOTIDE SEQUENCE</scope>
    <source>
        <strain evidence="2">JCM 31032</strain>
    </source>
</reference>
<dbReference type="InterPro" id="IPR001279">
    <property type="entry name" value="Metallo-B-lactamas"/>
</dbReference>
<gene>
    <name evidence="2" type="ORF">LR394_03270</name>
</gene>
<dbReference type="Gene3D" id="3.60.15.10">
    <property type="entry name" value="Ribonuclease Z/Hydroxyacylglutathione hydrolase-like"/>
    <property type="match status" value="1"/>
</dbReference>
<organism evidence="2 3">
    <name type="scientific">Kineosporia babensis</name>
    <dbReference type="NCBI Taxonomy" id="499548"/>
    <lineage>
        <taxon>Bacteria</taxon>
        <taxon>Bacillati</taxon>
        <taxon>Actinomycetota</taxon>
        <taxon>Actinomycetes</taxon>
        <taxon>Kineosporiales</taxon>
        <taxon>Kineosporiaceae</taxon>
        <taxon>Kineosporia</taxon>
    </lineage>
</organism>
<dbReference type="PANTHER" id="PTHR42951:SF4">
    <property type="entry name" value="ACYL-COENZYME A THIOESTERASE MBLAC2"/>
    <property type="match status" value="1"/>
</dbReference>
<dbReference type="CDD" id="cd16282">
    <property type="entry name" value="metallo-hydrolase-like_MBL-fold"/>
    <property type="match status" value="1"/>
</dbReference>
<name>A0A9X1N9W9_9ACTN</name>
<dbReference type="InterPro" id="IPR050855">
    <property type="entry name" value="NDM-1-like"/>
</dbReference>
<dbReference type="SMART" id="SM00849">
    <property type="entry name" value="Lactamase_B"/>
    <property type="match status" value="1"/>
</dbReference>
<dbReference type="RefSeq" id="WP_231438816.1">
    <property type="nucleotide sequence ID" value="NZ_JAJOMB010000001.1"/>
</dbReference>
<comment type="caution">
    <text evidence="2">The sequence shown here is derived from an EMBL/GenBank/DDBJ whole genome shotgun (WGS) entry which is preliminary data.</text>
</comment>
<dbReference type="PANTHER" id="PTHR42951">
    <property type="entry name" value="METALLO-BETA-LACTAMASE DOMAIN-CONTAINING"/>
    <property type="match status" value="1"/>
</dbReference>